<dbReference type="EMBL" id="CAFBMK010000036">
    <property type="protein sequence ID" value="CAB4906471.1"/>
    <property type="molecule type" value="Genomic_DNA"/>
</dbReference>
<organism evidence="2">
    <name type="scientific">freshwater metagenome</name>
    <dbReference type="NCBI Taxonomy" id="449393"/>
    <lineage>
        <taxon>unclassified sequences</taxon>
        <taxon>metagenomes</taxon>
        <taxon>ecological metagenomes</taxon>
    </lineage>
</organism>
<name>A0A6J7GDM1_9ZZZZ</name>
<evidence type="ECO:0000256" key="1">
    <source>
        <dbReference type="SAM" id="MobiDB-lite"/>
    </source>
</evidence>
<dbReference type="AlphaFoldDB" id="A0A6J7GDM1"/>
<sequence length="129" mass="12998">MQGPDEPGVPQSRWEGTTGNGQGPATTGSCGPDVRAAAALTAGPAVDAPARPADLDALDGIPVGPNRPLLHIYMTPIGDRPGIGALALCGARRTAAEDVPAATGRPCRVCLQIARDEHGMDLAARLGTA</sequence>
<reference evidence="2" key="1">
    <citation type="submission" date="2020-05" db="EMBL/GenBank/DDBJ databases">
        <authorList>
            <person name="Chiriac C."/>
            <person name="Salcher M."/>
            <person name="Ghai R."/>
            <person name="Kavagutti S V."/>
        </authorList>
    </citation>
    <scope>NUCLEOTIDE SEQUENCE</scope>
</reference>
<feature type="region of interest" description="Disordered" evidence="1">
    <location>
        <begin position="1"/>
        <end position="32"/>
    </location>
</feature>
<proteinExistence type="predicted"/>
<evidence type="ECO:0000313" key="2">
    <source>
        <dbReference type="EMBL" id="CAB4906471.1"/>
    </source>
</evidence>
<gene>
    <name evidence="2" type="ORF">UFOPK3564_00917</name>
</gene>
<protein>
    <submittedName>
        <fullName evidence="2">Unannotated protein</fullName>
    </submittedName>
</protein>
<accession>A0A6J7GDM1</accession>